<dbReference type="Gene3D" id="3.30.300.30">
    <property type="match status" value="1"/>
</dbReference>
<evidence type="ECO:0000256" key="3">
    <source>
        <dbReference type="ARBA" id="ARBA00022832"/>
    </source>
</evidence>
<protein>
    <submittedName>
        <fullName evidence="7">Fatty acyl-AMP ligase</fullName>
    </submittedName>
</protein>
<evidence type="ECO:0000259" key="6">
    <source>
        <dbReference type="Pfam" id="PF23024"/>
    </source>
</evidence>
<sequence>MTTTGPDRHADGVRTLPDALRLRNQKQPDENAYIFLRDGEEPGATLTYRELDRDARARAAGLTAAGLPGGIAVLLYPSGLEFVRTLLGCMIARVTPAPLQVPRRREGLRRLRRIADDAGTSTLLTTSEVRAELLARFGELPELAGLTLIATDDPRFARDPGEGAELPPEPGPDDIALLQYTSGSTGTPKGVRVTHANFLANVSETDELWPCEPSGTVVNWLPLFHDMGMLFGVVLPLWAGIPSYLMTPDAFIRRPARWLEAIARFGGTHAAAPSFAYELCARAAASGAAGAVGDLSRWRVAANGAEPVRWQTVEAFTTAFAPHGFRPAAMCPGYGLAENTLKATGDRQDREPTVLWLSAQALREGTVEITHGTDGDAVPLVSSGGTVSGTRIRIVDPATRIPCPPDRVGEIWISGPCVANGYLGRDEESEEVFRARTAYQDADAPLSHLRTGDLGFLHEEALYITGRLKDVIIRQGRNHYPQDIELSVERAVPGLHPNCAAAFSTDDGTRERLVLLIEADGRVLRTPGADGVRERVREAVYADHRLTPDDIMVVRRGTLSKTSSGKVQRRACRARYENGELTASAVGTAAVSASGPERGV</sequence>
<proteinExistence type="inferred from homology"/>
<dbReference type="InterPro" id="IPR020845">
    <property type="entry name" value="AMP-binding_CS"/>
</dbReference>
<feature type="domain" description="AMP-binding enzyme C-terminal" evidence="6">
    <location>
        <begin position="470"/>
        <end position="584"/>
    </location>
</feature>
<organism evidence="7 8">
    <name type="scientific">Streptomyces cheonanensis</name>
    <dbReference type="NCBI Taxonomy" id="312720"/>
    <lineage>
        <taxon>Bacteria</taxon>
        <taxon>Bacillati</taxon>
        <taxon>Actinomycetota</taxon>
        <taxon>Actinomycetes</taxon>
        <taxon>Kitasatosporales</taxon>
        <taxon>Streptomycetaceae</taxon>
        <taxon>Streptomyces</taxon>
    </lineage>
</organism>
<dbReference type="Gene3D" id="3.40.50.12780">
    <property type="entry name" value="N-terminal domain of ligase-like"/>
    <property type="match status" value="1"/>
</dbReference>
<dbReference type="PROSITE" id="PS00455">
    <property type="entry name" value="AMP_BINDING"/>
    <property type="match status" value="1"/>
</dbReference>
<dbReference type="Pfam" id="PF23024">
    <property type="entry name" value="AMP-dom_DIP2-like"/>
    <property type="match status" value="1"/>
</dbReference>
<evidence type="ECO:0000256" key="1">
    <source>
        <dbReference type="ARBA" id="ARBA00006432"/>
    </source>
</evidence>
<dbReference type="InterPro" id="IPR000873">
    <property type="entry name" value="AMP-dep_synth/lig_dom"/>
</dbReference>
<evidence type="ECO:0000313" key="7">
    <source>
        <dbReference type="EMBL" id="GAA2059827.1"/>
    </source>
</evidence>
<dbReference type="EMBL" id="BAAANQ010000009">
    <property type="protein sequence ID" value="GAA2059827.1"/>
    <property type="molecule type" value="Genomic_DNA"/>
</dbReference>
<keyword evidence="2 7" id="KW-0436">Ligase</keyword>
<dbReference type="PANTHER" id="PTHR22754">
    <property type="entry name" value="DISCO-INTERACTING PROTEIN 2 DIP2 -RELATED"/>
    <property type="match status" value="1"/>
</dbReference>
<dbReference type="InterPro" id="IPR045851">
    <property type="entry name" value="AMP-bd_C_sf"/>
</dbReference>
<evidence type="ECO:0000256" key="4">
    <source>
        <dbReference type="ARBA" id="ARBA00023098"/>
    </source>
</evidence>
<dbReference type="Pfam" id="PF00501">
    <property type="entry name" value="AMP-binding"/>
    <property type="match status" value="1"/>
</dbReference>
<comment type="similarity">
    <text evidence="1">Belongs to the ATP-dependent AMP-binding enzyme family.</text>
</comment>
<evidence type="ECO:0000313" key="8">
    <source>
        <dbReference type="Proteomes" id="UP001403094"/>
    </source>
</evidence>
<accession>A0ABN2VE97</accession>
<keyword evidence="3" id="KW-0276">Fatty acid metabolism</keyword>
<keyword evidence="8" id="KW-1185">Reference proteome</keyword>
<reference evidence="7 8" key="1">
    <citation type="journal article" date="2019" name="Int. J. Syst. Evol. Microbiol.">
        <title>The Global Catalogue of Microorganisms (GCM) 10K type strain sequencing project: providing services to taxonomists for standard genome sequencing and annotation.</title>
        <authorList>
            <consortium name="The Broad Institute Genomics Platform"/>
            <consortium name="The Broad Institute Genome Sequencing Center for Infectious Disease"/>
            <person name="Wu L."/>
            <person name="Ma J."/>
        </authorList>
    </citation>
    <scope>NUCLEOTIDE SEQUENCE [LARGE SCALE GENOMIC DNA]</scope>
    <source>
        <strain evidence="7 8">JCM 14549</strain>
    </source>
</reference>
<keyword evidence="4" id="KW-0443">Lipid metabolism</keyword>
<feature type="domain" description="AMP-dependent synthetase/ligase" evidence="5">
    <location>
        <begin position="23"/>
        <end position="423"/>
    </location>
</feature>
<dbReference type="GO" id="GO:0016874">
    <property type="term" value="F:ligase activity"/>
    <property type="evidence" value="ECO:0007669"/>
    <property type="project" value="UniProtKB-KW"/>
</dbReference>
<dbReference type="InterPro" id="IPR042099">
    <property type="entry name" value="ANL_N_sf"/>
</dbReference>
<gene>
    <name evidence="7" type="ORF">GCM10009757_41530</name>
</gene>
<name>A0ABN2VE97_9ACTN</name>
<dbReference type="InterPro" id="IPR040097">
    <property type="entry name" value="FAAL/FAAC"/>
</dbReference>
<evidence type="ECO:0000259" key="5">
    <source>
        <dbReference type="Pfam" id="PF00501"/>
    </source>
</evidence>
<comment type="caution">
    <text evidence="7">The sequence shown here is derived from an EMBL/GenBank/DDBJ whole genome shotgun (WGS) entry which is preliminary data.</text>
</comment>
<dbReference type="SUPFAM" id="SSF56801">
    <property type="entry name" value="Acetyl-CoA synthetase-like"/>
    <property type="match status" value="1"/>
</dbReference>
<dbReference type="PANTHER" id="PTHR22754:SF32">
    <property type="entry name" value="DISCO-INTERACTING PROTEIN 2"/>
    <property type="match status" value="1"/>
</dbReference>
<dbReference type="InterPro" id="IPR025110">
    <property type="entry name" value="AMP-bd_C"/>
</dbReference>
<dbReference type="Proteomes" id="UP001403094">
    <property type="component" value="Unassembled WGS sequence"/>
</dbReference>
<dbReference type="RefSeq" id="WP_346071366.1">
    <property type="nucleotide sequence ID" value="NZ_BAAANQ010000009.1"/>
</dbReference>
<dbReference type="CDD" id="cd05931">
    <property type="entry name" value="FAAL"/>
    <property type="match status" value="1"/>
</dbReference>
<evidence type="ECO:0000256" key="2">
    <source>
        <dbReference type="ARBA" id="ARBA00022598"/>
    </source>
</evidence>